<dbReference type="GO" id="GO:0000105">
    <property type="term" value="P:L-histidine biosynthetic process"/>
    <property type="evidence" value="ECO:0007669"/>
    <property type="project" value="UniProtKB-UniRule"/>
</dbReference>
<dbReference type="Proteomes" id="UP000077245">
    <property type="component" value="Unassembled WGS sequence"/>
</dbReference>
<keyword evidence="7 10" id="KW-0456">Lyase</keyword>
<dbReference type="InterPro" id="IPR017926">
    <property type="entry name" value="GATASE"/>
</dbReference>
<dbReference type="CDD" id="cd01748">
    <property type="entry name" value="GATase1_IGP_Synthase"/>
    <property type="match status" value="1"/>
</dbReference>
<evidence type="ECO:0000256" key="9">
    <source>
        <dbReference type="ARBA" id="ARBA00049534"/>
    </source>
</evidence>
<keyword evidence="14" id="KW-1185">Reference proteome</keyword>
<dbReference type="GO" id="GO:0016829">
    <property type="term" value="F:lyase activity"/>
    <property type="evidence" value="ECO:0007669"/>
    <property type="project" value="UniProtKB-KW"/>
</dbReference>
<dbReference type="PATRIC" id="fig|49547.3.peg.1156"/>
<evidence type="ECO:0000256" key="11">
    <source>
        <dbReference type="PIRSR" id="PIRSR000495-1"/>
    </source>
</evidence>
<dbReference type="InterPro" id="IPR029062">
    <property type="entry name" value="Class_I_gatase-like"/>
</dbReference>
<evidence type="ECO:0000256" key="7">
    <source>
        <dbReference type="ARBA" id="ARBA00023239"/>
    </source>
</evidence>
<comment type="caution">
    <text evidence="13">The sequence shown here is derived from an EMBL/GenBank/DDBJ whole genome shotgun (WGS) entry which is preliminary data.</text>
</comment>
<dbReference type="UniPathway" id="UPA00031">
    <property type="reaction ID" value="UER00010"/>
</dbReference>
<dbReference type="EC" id="3.5.1.2" evidence="10"/>
<comment type="pathway">
    <text evidence="1 10">Amino-acid biosynthesis; L-histidine biosynthesis; L-histidine from 5-phospho-alpha-D-ribose 1-diphosphate: step 5/9.</text>
</comment>
<dbReference type="InterPro" id="IPR010139">
    <property type="entry name" value="Imidazole-glycPsynth_HisH"/>
</dbReference>
<feature type="active site" evidence="10 11">
    <location>
        <position position="184"/>
    </location>
</feature>
<dbReference type="GO" id="GO:0004359">
    <property type="term" value="F:glutaminase activity"/>
    <property type="evidence" value="ECO:0007669"/>
    <property type="project" value="UniProtKB-EC"/>
</dbReference>
<evidence type="ECO:0000256" key="3">
    <source>
        <dbReference type="ARBA" id="ARBA00022605"/>
    </source>
</evidence>
<dbReference type="RefSeq" id="WP_067091248.1">
    <property type="nucleotide sequence ID" value="NZ_LWMV01000169.1"/>
</dbReference>
<dbReference type="PANTHER" id="PTHR42701">
    <property type="entry name" value="IMIDAZOLE GLYCEROL PHOSPHATE SYNTHASE SUBUNIT HISH"/>
    <property type="match status" value="1"/>
</dbReference>
<comment type="catalytic activity">
    <reaction evidence="9 10">
        <text>L-glutamine + H2O = L-glutamate + NH4(+)</text>
        <dbReference type="Rhea" id="RHEA:15889"/>
        <dbReference type="ChEBI" id="CHEBI:15377"/>
        <dbReference type="ChEBI" id="CHEBI:28938"/>
        <dbReference type="ChEBI" id="CHEBI:29985"/>
        <dbReference type="ChEBI" id="CHEBI:58359"/>
        <dbReference type="EC" id="3.5.1.2"/>
    </reaction>
</comment>
<keyword evidence="13" id="KW-0328">Glycosyltransferase</keyword>
<comment type="catalytic activity">
    <reaction evidence="8 10">
        <text>5-[(5-phospho-1-deoxy-D-ribulos-1-ylimino)methylamino]-1-(5-phospho-beta-D-ribosyl)imidazole-4-carboxamide + L-glutamine = D-erythro-1-(imidazol-4-yl)glycerol 3-phosphate + 5-amino-1-(5-phospho-beta-D-ribosyl)imidazole-4-carboxamide + L-glutamate + H(+)</text>
        <dbReference type="Rhea" id="RHEA:24793"/>
        <dbReference type="ChEBI" id="CHEBI:15378"/>
        <dbReference type="ChEBI" id="CHEBI:29985"/>
        <dbReference type="ChEBI" id="CHEBI:58278"/>
        <dbReference type="ChEBI" id="CHEBI:58359"/>
        <dbReference type="ChEBI" id="CHEBI:58475"/>
        <dbReference type="ChEBI" id="CHEBI:58525"/>
        <dbReference type="EC" id="4.3.2.10"/>
    </reaction>
</comment>
<dbReference type="OrthoDB" id="33401at2157"/>
<keyword evidence="6 10" id="KW-0368">Histidine biosynthesis</keyword>
<reference evidence="13 14" key="1">
    <citation type="submission" date="2016-04" db="EMBL/GenBank/DDBJ databases">
        <title>Genome sequence of Methanobrevibacter curvatus DSM 11111.</title>
        <authorList>
            <person name="Poehlein A."/>
            <person name="Seedorf H."/>
            <person name="Daniel R."/>
        </authorList>
    </citation>
    <scope>NUCLEOTIDE SEQUENCE [LARGE SCALE GENOMIC DNA]</scope>
    <source>
        <strain evidence="13 14">DSM 11111</strain>
    </source>
</reference>
<evidence type="ECO:0000256" key="8">
    <source>
        <dbReference type="ARBA" id="ARBA00047838"/>
    </source>
</evidence>
<organism evidence="13 14">
    <name type="scientific">Methanobrevibacter curvatus</name>
    <dbReference type="NCBI Taxonomy" id="49547"/>
    <lineage>
        <taxon>Archaea</taxon>
        <taxon>Methanobacteriati</taxon>
        <taxon>Methanobacteriota</taxon>
        <taxon>Methanomada group</taxon>
        <taxon>Methanobacteria</taxon>
        <taxon>Methanobacteriales</taxon>
        <taxon>Methanobacteriaceae</taxon>
        <taxon>Methanobrevibacter</taxon>
    </lineage>
</organism>
<proteinExistence type="inferred from homology"/>
<evidence type="ECO:0000256" key="1">
    <source>
        <dbReference type="ARBA" id="ARBA00005091"/>
    </source>
</evidence>
<keyword evidence="13" id="KW-0808">Transferase</keyword>
<accession>A0A166AQ05</accession>
<evidence type="ECO:0000313" key="13">
    <source>
        <dbReference type="EMBL" id="KZX12324.1"/>
    </source>
</evidence>
<name>A0A166AQ05_9EURY</name>
<dbReference type="SUPFAM" id="SSF52317">
    <property type="entry name" value="Class I glutamine amidotransferase-like"/>
    <property type="match status" value="1"/>
</dbReference>
<evidence type="ECO:0000259" key="12">
    <source>
        <dbReference type="Pfam" id="PF00117"/>
    </source>
</evidence>
<comment type="function">
    <text evidence="10">IGPS catalyzes the conversion of PRFAR and glutamine to IGP, AICAR and glutamate. The HisH subunit catalyzes the hydrolysis of glutamine to glutamate and ammonia as part of the synthesis of IGP and AICAR. The resulting ammonia molecule is channeled to the active site of HisF.</text>
</comment>
<keyword evidence="3 10" id="KW-0028">Amino-acid biosynthesis</keyword>
<feature type="active site" evidence="10 11">
    <location>
        <position position="182"/>
    </location>
</feature>
<dbReference type="EMBL" id="LWMV01000169">
    <property type="protein sequence ID" value="KZX12324.1"/>
    <property type="molecule type" value="Genomic_DNA"/>
</dbReference>
<dbReference type="HAMAP" id="MF_00278">
    <property type="entry name" value="HisH"/>
    <property type="match status" value="1"/>
</dbReference>
<dbReference type="STRING" id="49547.MBCUR_10810"/>
<sequence length="200" mass="22166">MPLDKKIVILNYGSGNLKSISNGFKKIGENTLVTDKKEEIASADYLILPGVGSFGSAMEHIISFKDLILEHINEGKPFLGICLGLQILFSESEESPKIKGLNIFKGKVKKIPEGRKIPHMGWNSLKVKKNSGILNESNDKFFYFVHSYHGVPEEDIVTATIDYGVELTAAVNINNVYATQFHPEKSGVHGLKILKSFMDL</sequence>
<keyword evidence="5 10" id="KW-0315">Glutamine amidotransferase</keyword>
<evidence type="ECO:0000256" key="4">
    <source>
        <dbReference type="ARBA" id="ARBA00022801"/>
    </source>
</evidence>
<comment type="subcellular location">
    <subcellularLocation>
        <location evidence="10">Cytoplasm</location>
    </subcellularLocation>
</comment>
<evidence type="ECO:0000256" key="5">
    <source>
        <dbReference type="ARBA" id="ARBA00022962"/>
    </source>
</evidence>
<comment type="subunit">
    <text evidence="2 10">Heterodimer of HisH and HisF.</text>
</comment>
<dbReference type="GO" id="GO:0000107">
    <property type="term" value="F:imidazoleglycerol-phosphate synthase activity"/>
    <property type="evidence" value="ECO:0007669"/>
    <property type="project" value="UniProtKB-UniRule"/>
</dbReference>
<keyword evidence="10" id="KW-0963">Cytoplasm</keyword>
<evidence type="ECO:0000313" key="14">
    <source>
        <dbReference type="Proteomes" id="UP000077245"/>
    </source>
</evidence>
<dbReference type="Gene3D" id="3.40.50.880">
    <property type="match status" value="1"/>
</dbReference>
<dbReference type="EC" id="4.3.2.10" evidence="10"/>
<dbReference type="NCBIfam" id="TIGR01855">
    <property type="entry name" value="IMP_synth_hisH"/>
    <property type="match status" value="1"/>
</dbReference>
<dbReference type="PIRSF" id="PIRSF000495">
    <property type="entry name" value="Amidotransf_hisH"/>
    <property type="match status" value="1"/>
</dbReference>
<evidence type="ECO:0000256" key="2">
    <source>
        <dbReference type="ARBA" id="ARBA00011152"/>
    </source>
</evidence>
<dbReference type="Pfam" id="PF00117">
    <property type="entry name" value="GATase"/>
    <property type="match status" value="1"/>
</dbReference>
<dbReference type="GO" id="GO:0005737">
    <property type="term" value="C:cytoplasm"/>
    <property type="evidence" value="ECO:0007669"/>
    <property type="project" value="UniProtKB-SubCell"/>
</dbReference>
<dbReference type="PROSITE" id="PS51273">
    <property type="entry name" value="GATASE_TYPE_1"/>
    <property type="match status" value="1"/>
</dbReference>
<dbReference type="PANTHER" id="PTHR42701:SF1">
    <property type="entry name" value="IMIDAZOLE GLYCEROL PHOSPHATE SYNTHASE SUBUNIT HISH"/>
    <property type="match status" value="1"/>
</dbReference>
<dbReference type="AlphaFoldDB" id="A0A166AQ05"/>
<feature type="active site" description="Nucleophile" evidence="10 11">
    <location>
        <position position="82"/>
    </location>
</feature>
<keyword evidence="4 10" id="KW-0378">Hydrolase</keyword>
<protein>
    <recommendedName>
        <fullName evidence="10">Imidazole glycerol phosphate synthase subunit HisH</fullName>
        <ecNumber evidence="10">4.3.2.10</ecNumber>
    </recommendedName>
    <alternativeName>
        <fullName evidence="10">IGP synthase glutaminase subunit</fullName>
        <ecNumber evidence="10">3.5.1.2</ecNumber>
    </alternativeName>
    <alternativeName>
        <fullName evidence="10">IGP synthase subunit HisH</fullName>
    </alternativeName>
    <alternativeName>
        <fullName evidence="10">ImGP synthase subunit HisH</fullName>
        <shortName evidence="10">IGPS subunit HisH</shortName>
    </alternativeName>
</protein>
<feature type="domain" description="Glutamine amidotransferase" evidence="12">
    <location>
        <begin position="8"/>
        <end position="197"/>
    </location>
</feature>
<evidence type="ECO:0000256" key="6">
    <source>
        <dbReference type="ARBA" id="ARBA00023102"/>
    </source>
</evidence>
<gene>
    <name evidence="13" type="primary">hisH1</name>
    <name evidence="10" type="synonym">hisH</name>
    <name evidence="13" type="ORF">MBCUR_10810</name>
</gene>
<evidence type="ECO:0000256" key="10">
    <source>
        <dbReference type="HAMAP-Rule" id="MF_00278"/>
    </source>
</evidence>